<name>A0A2U1CUP7_9GAMM</name>
<evidence type="ECO:0000256" key="7">
    <source>
        <dbReference type="ARBA" id="ARBA00023136"/>
    </source>
</evidence>
<reference evidence="11 12" key="1">
    <citation type="submission" date="2018-04" db="EMBL/GenBank/DDBJ databases">
        <title>Genomic Encyclopedia of Type Strains, Phase IV (KMG-IV): sequencing the most valuable type-strain genomes for metagenomic binning, comparative biology and taxonomic classification.</title>
        <authorList>
            <person name="Goeker M."/>
        </authorList>
    </citation>
    <scope>NUCLEOTIDE SEQUENCE [LARGE SCALE GENOMIC DNA]</scope>
    <source>
        <strain evidence="11 12">DSM 28688</strain>
    </source>
</reference>
<evidence type="ECO:0000256" key="9">
    <source>
        <dbReference type="HAMAP-Rule" id="MF_01148"/>
    </source>
</evidence>
<keyword evidence="5 9" id="KW-0812">Transmembrane</keyword>
<dbReference type="Pfam" id="PF20154">
    <property type="entry name" value="LNT_N"/>
    <property type="match status" value="1"/>
</dbReference>
<evidence type="ECO:0000256" key="8">
    <source>
        <dbReference type="ARBA" id="ARBA00023315"/>
    </source>
</evidence>
<comment type="similarity">
    <text evidence="2 9">Belongs to the CN hydrolase family. Apolipoprotein N-acyltransferase subfamily.</text>
</comment>
<dbReference type="InterPro" id="IPR036526">
    <property type="entry name" value="C-N_Hydrolase_sf"/>
</dbReference>
<dbReference type="PANTHER" id="PTHR38686">
    <property type="entry name" value="APOLIPOPROTEIN N-ACYLTRANSFERASE"/>
    <property type="match status" value="1"/>
</dbReference>
<keyword evidence="8 9" id="KW-0012">Acyltransferase</keyword>
<dbReference type="EMBL" id="QEKQ01000008">
    <property type="protein sequence ID" value="PVY70734.1"/>
    <property type="molecule type" value="Genomic_DNA"/>
</dbReference>
<evidence type="ECO:0000256" key="2">
    <source>
        <dbReference type="ARBA" id="ARBA00010065"/>
    </source>
</evidence>
<dbReference type="PANTHER" id="PTHR38686:SF1">
    <property type="entry name" value="APOLIPOPROTEIN N-ACYLTRANSFERASE"/>
    <property type="match status" value="1"/>
</dbReference>
<dbReference type="Pfam" id="PF00795">
    <property type="entry name" value="CN_hydrolase"/>
    <property type="match status" value="1"/>
</dbReference>
<keyword evidence="11" id="KW-0449">Lipoprotein</keyword>
<organism evidence="11 12">
    <name type="scientific">Tamilnaduibacter salinus</name>
    <dbReference type="NCBI Taxonomy" id="1484056"/>
    <lineage>
        <taxon>Bacteria</taxon>
        <taxon>Pseudomonadati</taxon>
        <taxon>Pseudomonadota</taxon>
        <taxon>Gammaproteobacteria</taxon>
        <taxon>Pseudomonadales</taxon>
        <taxon>Marinobacteraceae</taxon>
        <taxon>Tamilnaduibacter</taxon>
    </lineage>
</organism>
<protein>
    <recommendedName>
        <fullName evidence="9">Apolipoprotein N-acyltransferase</fullName>
        <shortName evidence="9">ALP N-acyltransferase</shortName>
        <ecNumber evidence="9">2.3.1.269</ecNumber>
    </recommendedName>
</protein>
<dbReference type="CDD" id="cd07571">
    <property type="entry name" value="ALP_N-acyl_transferase"/>
    <property type="match status" value="1"/>
</dbReference>
<feature type="transmembrane region" description="Helical" evidence="9">
    <location>
        <begin position="123"/>
        <end position="147"/>
    </location>
</feature>
<proteinExistence type="inferred from homology"/>
<dbReference type="AlphaFoldDB" id="A0A2U1CUP7"/>
<comment type="function">
    <text evidence="9">Catalyzes the phospholipid dependent N-acylation of the N-terminal cysteine of apolipoprotein, the last step in lipoprotein maturation.</text>
</comment>
<evidence type="ECO:0000256" key="5">
    <source>
        <dbReference type="ARBA" id="ARBA00022692"/>
    </source>
</evidence>
<dbReference type="HAMAP" id="MF_01148">
    <property type="entry name" value="Lnt"/>
    <property type="match status" value="1"/>
</dbReference>
<comment type="catalytic activity">
    <reaction evidence="9">
        <text>N-terminal S-1,2-diacyl-sn-glyceryl-L-cysteinyl-[lipoprotein] + a glycerophospholipid = N-acyl-S-1,2-diacyl-sn-glyceryl-L-cysteinyl-[lipoprotein] + a 2-acyl-sn-glycero-3-phospholipid + H(+)</text>
        <dbReference type="Rhea" id="RHEA:48228"/>
        <dbReference type="Rhea" id="RHEA-COMP:14681"/>
        <dbReference type="Rhea" id="RHEA-COMP:14684"/>
        <dbReference type="ChEBI" id="CHEBI:15378"/>
        <dbReference type="ChEBI" id="CHEBI:136912"/>
        <dbReference type="ChEBI" id="CHEBI:140656"/>
        <dbReference type="ChEBI" id="CHEBI:140657"/>
        <dbReference type="ChEBI" id="CHEBI:140660"/>
        <dbReference type="EC" id="2.3.1.269"/>
    </reaction>
</comment>
<evidence type="ECO:0000256" key="6">
    <source>
        <dbReference type="ARBA" id="ARBA00022989"/>
    </source>
</evidence>
<evidence type="ECO:0000256" key="3">
    <source>
        <dbReference type="ARBA" id="ARBA00022475"/>
    </source>
</evidence>
<dbReference type="UniPathway" id="UPA00666"/>
<dbReference type="InterPro" id="IPR045378">
    <property type="entry name" value="LNT_N"/>
</dbReference>
<dbReference type="InterPro" id="IPR003010">
    <property type="entry name" value="C-N_Hydrolase"/>
</dbReference>
<evidence type="ECO:0000256" key="4">
    <source>
        <dbReference type="ARBA" id="ARBA00022679"/>
    </source>
</evidence>
<evidence type="ECO:0000313" key="12">
    <source>
        <dbReference type="Proteomes" id="UP000245887"/>
    </source>
</evidence>
<feature type="transmembrane region" description="Helical" evidence="9">
    <location>
        <begin position="195"/>
        <end position="213"/>
    </location>
</feature>
<gene>
    <name evidence="9" type="primary">lnt</name>
    <name evidence="11" type="ORF">C8D92_10890</name>
</gene>
<evidence type="ECO:0000256" key="1">
    <source>
        <dbReference type="ARBA" id="ARBA00004651"/>
    </source>
</evidence>
<keyword evidence="4 9" id="KW-0808">Transferase</keyword>
<keyword evidence="7 9" id="KW-0472">Membrane</keyword>
<dbReference type="GO" id="GO:0042158">
    <property type="term" value="P:lipoprotein biosynthetic process"/>
    <property type="evidence" value="ECO:0007669"/>
    <property type="project" value="UniProtKB-UniRule"/>
</dbReference>
<dbReference type="PROSITE" id="PS50263">
    <property type="entry name" value="CN_HYDROLASE"/>
    <property type="match status" value="1"/>
</dbReference>
<dbReference type="EC" id="2.3.1.269" evidence="9"/>
<comment type="subcellular location">
    <subcellularLocation>
        <location evidence="1 9">Cell membrane</location>
        <topology evidence="1 9">Multi-pass membrane protein</topology>
    </subcellularLocation>
</comment>
<dbReference type="GO" id="GO:0005886">
    <property type="term" value="C:plasma membrane"/>
    <property type="evidence" value="ECO:0007669"/>
    <property type="project" value="UniProtKB-SubCell"/>
</dbReference>
<feature type="domain" description="CN hydrolase" evidence="10">
    <location>
        <begin position="231"/>
        <end position="471"/>
    </location>
</feature>
<keyword evidence="6 9" id="KW-1133">Transmembrane helix</keyword>
<dbReference type="RefSeq" id="WP_116919553.1">
    <property type="nucleotide sequence ID" value="NZ_QEKQ01000008.1"/>
</dbReference>
<keyword evidence="3 9" id="KW-1003">Cell membrane</keyword>
<feature type="transmembrane region" description="Helical" evidence="9">
    <location>
        <begin position="88"/>
        <end position="111"/>
    </location>
</feature>
<dbReference type="GO" id="GO:0016410">
    <property type="term" value="F:N-acyltransferase activity"/>
    <property type="evidence" value="ECO:0007669"/>
    <property type="project" value="UniProtKB-UniRule"/>
</dbReference>
<sequence length="513" mass="56173">MIPSNSSLSWPSALALLVAGGLQTLTFSPFGLTWLALPSVVLLLLALIPLTPRSLFRAGWLFGVGLFGSGASWVYVSISEYGNTALPIAVVLTVIFVAGLALFPAITLWAWGRLSGSGIVRRLILFPGVWVLGDWVRGWLLTGFPWLYLGTAQVDGPLAGLAPITGVHGVTLVITATGAALYGVLVLLQSSRRTAAGITTVLVALTWGLSPLLTNHSWTERAETPLTVAAMQGNVPQQLKWDPEFLQDQVQTYLALTEDDWRSDLVLWPETAIPILQDRAGPILDVIRDRLGDDSTLITGIPWHGYKRSIDDFTYRNRIIAVGNGGGQYDKQKLVPFGEYVPLSQWLRGVIGFFNLPMSEFSPGPAYQDPLTAGQQSIMPFICYEIAYPDFVARNASGTDFLLTISNDGWFGRSIGPHQHLQIARMRALETGRYVFRGTNNGVTAIIDEQGQVQTRIPQFERTVLHGEIYPVDGQTPFMATQSWPVLTLAMILIVFARPRIIPTPSRAVHDGR</sequence>
<evidence type="ECO:0000313" key="11">
    <source>
        <dbReference type="EMBL" id="PVY70734.1"/>
    </source>
</evidence>
<accession>A0A2U1CUP7</accession>
<dbReference type="Gene3D" id="3.60.110.10">
    <property type="entry name" value="Carbon-nitrogen hydrolase"/>
    <property type="match status" value="1"/>
</dbReference>
<dbReference type="OrthoDB" id="9804277at2"/>
<feature type="transmembrane region" description="Helical" evidence="9">
    <location>
        <begin position="167"/>
        <end position="188"/>
    </location>
</feature>
<evidence type="ECO:0000259" key="10">
    <source>
        <dbReference type="PROSITE" id="PS50263"/>
    </source>
</evidence>
<dbReference type="SUPFAM" id="SSF56317">
    <property type="entry name" value="Carbon-nitrogen hydrolase"/>
    <property type="match status" value="1"/>
</dbReference>
<comment type="pathway">
    <text evidence="9">Protein modification; lipoprotein biosynthesis (N-acyl transfer).</text>
</comment>
<dbReference type="NCBIfam" id="TIGR00546">
    <property type="entry name" value="lnt"/>
    <property type="match status" value="1"/>
</dbReference>
<feature type="transmembrane region" description="Helical" evidence="9">
    <location>
        <begin position="58"/>
        <end position="76"/>
    </location>
</feature>
<dbReference type="Proteomes" id="UP000245887">
    <property type="component" value="Unassembled WGS sequence"/>
</dbReference>
<comment type="caution">
    <text evidence="11">The sequence shown here is derived from an EMBL/GenBank/DDBJ whole genome shotgun (WGS) entry which is preliminary data.</text>
</comment>
<feature type="transmembrane region" description="Helical" evidence="9">
    <location>
        <begin position="34"/>
        <end position="51"/>
    </location>
</feature>
<dbReference type="InterPro" id="IPR004563">
    <property type="entry name" value="Apolipo_AcylTrfase"/>
</dbReference>